<reference evidence="7 8" key="1">
    <citation type="journal article" date="2019" name="Int. J. Syst. Evol. Microbiol.">
        <title>The Global Catalogue of Microorganisms (GCM) 10K type strain sequencing project: providing services to taxonomists for standard genome sequencing and annotation.</title>
        <authorList>
            <consortium name="The Broad Institute Genomics Platform"/>
            <consortium name="The Broad Institute Genome Sequencing Center for Infectious Disease"/>
            <person name="Wu L."/>
            <person name="Ma J."/>
        </authorList>
    </citation>
    <scope>NUCLEOTIDE SEQUENCE [LARGE SCALE GENOMIC DNA]</scope>
    <source>
        <strain evidence="7 8">JCM 16227</strain>
    </source>
</reference>
<dbReference type="PANTHER" id="PTHR33630">
    <property type="entry name" value="CUTINASE RV1984C-RELATED-RELATED"/>
    <property type="match status" value="1"/>
</dbReference>
<evidence type="ECO:0000256" key="4">
    <source>
        <dbReference type="ARBA" id="ARBA00023157"/>
    </source>
</evidence>
<feature type="region of interest" description="Disordered" evidence="5">
    <location>
        <begin position="1"/>
        <end position="46"/>
    </location>
</feature>
<organism evidence="7 8">
    <name type="scientific">Gordonia cholesterolivorans</name>
    <dbReference type="NCBI Taxonomy" id="559625"/>
    <lineage>
        <taxon>Bacteria</taxon>
        <taxon>Bacillati</taxon>
        <taxon>Actinomycetota</taxon>
        <taxon>Actinomycetes</taxon>
        <taxon>Mycobacteriales</taxon>
        <taxon>Gordoniaceae</taxon>
        <taxon>Gordonia</taxon>
    </lineage>
</organism>
<comment type="caution">
    <text evidence="7">The sequence shown here is derived from an EMBL/GenBank/DDBJ whole genome shotgun (WGS) entry which is preliminary data.</text>
</comment>
<gene>
    <name evidence="7" type="ORF">GCM10009855_13730</name>
</gene>
<protein>
    <recommendedName>
        <fullName evidence="9">Cutinase family protein</fullName>
    </recommendedName>
</protein>
<evidence type="ECO:0000256" key="3">
    <source>
        <dbReference type="ARBA" id="ARBA00022801"/>
    </source>
</evidence>
<evidence type="ECO:0000313" key="7">
    <source>
        <dbReference type="EMBL" id="GAA2375744.1"/>
    </source>
</evidence>
<evidence type="ECO:0000256" key="1">
    <source>
        <dbReference type="ARBA" id="ARBA00007534"/>
    </source>
</evidence>
<evidence type="ECO:0000256" key="6">
    <source>
        <dbReference type="SAM" id="Phobius"/>
    </source>
</evidence>
<feature type="compositionally biased region" description="Pro residues" evidence="5">
    <location>
        <begin position="91"/>
        <end position="106"/>
    </location>
</feature>
<comment type="similarity">
    <text evidence="1">Belongs to the cutinase family.</text>
</comment>
<dbReference type="RefSeq" id="WP_346075556.1">
    <property type="nucleotide sequence ID" value="NZ_BAAARB010000005.1"/>
</dbReference>
<dbReference type="InterPro" id="IPR029058">
    <property type="entry name" value="AB_hydrolase_fold"/>
</dbReference>
<keyword evidence="8" id="KW-1185">Reference proteome</keyword>
<dbReference type="Pfam" id="PF01083">
    <property type="entry name" value="Cutinase"/>
    <property type="match status" value="1"/>
</dbReference>
<keyword evidence="6" id="KW-0812">Transmembrane</keyword>
<evidence type="ECO:0000256" key="5">
    <source>
        <dbReference type="SAM" id="MobiDB-lite"/>
    </source>
</evidence>
<evidence type="ECO:0000256" key="2">
    <source>
        <dbReference type="ARBA" id="ARBA00022487"/>
    </source>
</evidence>
<name>A0ABN3HC66_9ACTN</name>
<dbReference type="SMART" id="SM01110">
    <property type="entry name" value="Cutinase"/>
    <property type="match status" value="1"/>
</dbReference>
<sequence length="369" mass="38849">MSSPGSAQPFDFYRTLNLDPSAPPNALAAQLHQRISQTPPGPGRDQLQQALAILGDPAKRQAYDARLRNPQAPPWTPPELHQLALGVTGPTGPPAPPTRPGQPRPPAKSNRGRRILLFGGGAFVLIIILFIGLGAIVGGGSSSNCDDIVFIGAAGSSQRDGEKKAAEDGMGGYVNDTYKNLLSDANKVDKTVEVRVVDYPAAAVKPGTVASGEFTQSLNQGTDVATTMIKDAVAQCSDSKIVVAGYSQGAMVSHRALLAVEPSDRIIGMLIADGDRQPDDPNVLRGGKAAANTGISFTEWGQALSGITNDGLFPQAWKGRIISWCMTGDTVCSNVPGKIDFDFGAGAVTHMYGYNPNDWRPHLAKLALE</sequence>
<keyword evidence="4" id="KW-1015">Disulfide bond</keyword>
<keyword evidence="6" id="KW-1133">Transmembrane helix</keyword>
<dbReference type="SUPFAM" id="SSF46565">
    <property type="entry name" value="Chaperone J-domain"/>
    <property type="match status" value="1"/>
</dbReference>
<dbReference type="PANTHER" id="PTHR33630:SF9">
    <property type="entry name" value="CUTINASE 4"/>
    <property type="match status" value="1"/>
</dbReference>
<feature type="region of interest" description="Disordered" evidence="5">
    <location>
        <begin position="68"/>
        <end position="112"/>
    </location>
</feature>
<evidence type="ECO:0008006" key="9">
    <source>
        <dbReference type="Google" id="ProtNLM"/>
    </source>
</evidence>
<dbReference type="InterPro" id="IPR036869">
    <property type="entry name" value="J_dom_sf"/>
</dbReference>
<dbReference type="SUPFAM" id="SSF53474">
    <property type="entry name" value="alpha/beta-Hydrolases"/>
    <property type="match status" value="1"/>
</dbReference>
<feature type="transmembrane region" description="Helical" evidence="6">
    <location>
        <begin position="115"/>
        <end position="137"/>
    </location>
</feature>
<proteinExistence type="inferred from homology"/>
<dbReference type="InterPro" id="IPR000675">
    <property type="entry name" value="Cutinase/axe"/>
</dbReference>
<dbReference type="EMBL" id="BAAARB010000005">
    <property type="protein sequence ID" value="GAA2375744.1"/>
    <property type="molecule type" value="Genomic_DNA"/>
</dbReference>
<dbReference type="Proteomes" id="UP001501170">
    <property type="component" value="Unassembled WGS sequence"/>
</dbReference>
<keyword evidence="2" id="KW-0719">Serine esterase</keyword>
<keyword evidence="3" id="KW-0378">Hydrolase</keyword>
<dbReference type="Gene3D" id="3.40.50.1820">
    <property type="entry name" value="alpha/beta hydrolase"/>
    <property type="match status" value="1"/>
</dbReference>
<accession>A0ABN3HC66</accession>
<keyword evidence="6" id="KW-0472">Membrane</keyword>
<evidence type="ECO:0000313" key="8">
    <source>
        <dbReference type="Proteomes" id="UP001501170"/>
    </source>
</evidence>